<gene>
    <name evidence="1" type="ORF">WH50_04175</name>
</gene>
<evidence type="ECO:0000313" key="2">
    <source>
        <dbReference type="Proteomes" id="UP000248090"/>
    </source>
</evidence>
<dbReference type="Proteomes" id="UP000248090">
    <property type="component" value="Unassembled WGS sequence"/>
</dbReference>
<reference evidence="1 2" key="1">
    <citation type="submission" date="2015-03" db="EMBL/GenBank/DDBJ databases">
        <authorList>
            <person name="Krishnan R."/>
            <person name="Midha S."/>
            <person name="Patil P.B."/>
            <person name="Rameshkumar N."/>
        </authorList>
    </citation>
    <scope>NUCLEOTIDE SEQUENCE [LARGE SCALE GENOMIC DNA]</scope>
    <source>
        <strain evidence="1 2">L1E11</strain>
    </source>
</reference>
<protein>
    <recommendedName>
        <fullName evidence="3">Lipoprotein</fullName>
    </recommendedName>
</protein>
<proteinExistence type="predicted"/>
<comment type="caution">
    <text evidence="1">The sequence shown here is derived from an EMBL/GenBank/DDBJ whole genome shotgun (WGS) entry which is preliminary data.</text>
</comment>
<dbReference type="EMBL" id="LAPT01000017">
    <property type="protein sequence ID" value="PXF32488.1"/>
    <property type="molecule type" value="Genomic_DNA"/>
</dbReference>
<sequence length="187" mass="21299">MAGCTKEIKVTPLSLTPVTLVRYADCGEYREDYLRLHFRFDSTIKPVDGSFATWAYLDNDKNHPTTSDDSGSMLLYKQQGQFVSRYNGKTFQPGEEADALVFQGLTAKVPDEHDTFDPEHPREGINLLRDNYDQVRIQIRLTNIAKWADSNTMTFSRDEVIKALTNQPKTEIRVPLSPHAECPNNTK</sequence>
<organism evidence="1 2">
    <name type="scientific">Pokkaliibacter plantistimulans</name>
    <dbReference type="NCBI Taxonomy" id="1635171"/>
    <lineage>
        <taxon>Bacteria</taxon>
        <taxon>Pseudomonadati</taxon>
        <taxon>Pseudomonadota</taxon>
        <taxon>Gammaproteobacteria</taxon>
        <taxon>Oceanospirillales</taxon>
        <taxon>Balneatrichaceae</taxon>
        <taxon>Pokkaliibacter</taxon>
    </lineage>
</organism>
<name>A0ABX5M4J0_9GAMM</name>
<evidence type="ECO:0000313" key="1">
    <source>
        <dbReference type="EMBL" id="PXF32488.1"/>
    </source>
</evidence>
<keyword evidence="2" id="KW-1185">Reference proteome</keyword>
<accession>A0ABX5M4J0</accession>
<evidence type="ECO:0008006" key="3">
    <source>
        <dbReference type="Google" id="ProtNLM"/>
    </source>
</evidence>